<dbReference type="PANTHER" id="PTHR42909">
    <property type="entry name" value="ZGC:136858"/>
    <property type="match status" value="1"/>
</dbReference>
<feature type="compositionally biased region" description="Basic and acidic residues" evidence="8">
    <location>
        <begin position="381"/>
        <end position="391"/>
    </location>
</feature>
<evidence type="ECO:0000256" key="6">
    <source>
        <dbReference type="ARBA" id="ARBA00023239"/>
    </source>
</evidence>
<evidence type="ECO:0000256" key="5">
    <source>
        <dbReference type="ARBA" id="ARBA00023211"/>
    </source>
</evidence>
<dbReference type="GO" id="GO:0004730">
    <property type="term" value="F:pseudouridylate synthase activity"/>
    <property type="evidence" value="ECO:0007669"/>
    <property type="project" value="InterPro"/>
</dbReference>
<keyword evidence="7" id="KW-0326">Glycosidase</keyword>
<keyword evidence="1" id="KW-0808">Transferase</keyword>
<name>A0A436ZUS9_ARTFL</name>
<feature type="compositionally biased region" description="Basic residues" evidence="8">
    <location>
        <begin position="960"/>
        <end position="974"/>
    </location>
</feature>
<keyword evidence="3" id="KW-0418">Kinase</keyword>
<comment type="caution">
    <text evidence="10">The sequence shown here is derived from an EMBL/GenBank/DDBJ whole genome shotgun (WGS) entry which is preliminary data.</text>
</comment>
<organism evidence="10 11">
    <name type="scientific">Arthrobotrys flagrans</name>
    <name type="common">Nematode-trapping fungus</name>
    <name type="synonym">Trichothecium flagrans</name>
    <dbReference type="NCBI Taxonomy" id="97331"/>
    <lineage>
        <taxon>Eukaryota</taxon>
        <taxon>Fungi</taxon>
        <taxon>Dikarya</taxon>
        <taxon>Ascomycota</taxon>
        <taxon>Pezizomycotina</taxon>
        <taxon>Orbiliomycetes</taxon>
        <taxon>Orbiliales</taxon>
        <taxon>Orbiliaceae</taxon>
        <taxon>Arthrobotrys</taxon>
    </lineage>
</organism>
<evidence type="ECO:0000313" key="10">
    <source>
        <dbReference type="EMBL" id="RVD82486.1"/>
    </source>
</evidence>
<keyword evidence="6" id="KW-0456">Lyase</keyword>
<dbReference type="PANTHER" id="PTHR42909:SF1">
    <property type="entry name" value="CARBOHYDRATE KINASE PFKB DOMAIN-CONTAINING PROTEIN"/>
    <property type="match status" value="1"/>
</dbReference>
<feature type="compositionally biased region" description="Polar residues" evidence="8">
    <location>
        <begin position="441"/>
        <end position="451"/>
    </location>
</feature>
<dbReference type="STRING" id="97331.A0A436ZUS9"/>
<feature type="compositionally biased region" description="Acidic residues" evidence="8">
    <location>
        <begin position="986"/>
        <end position="1006"/>
    </location>
</feature>
<dbReference type="GO" id="GO:0016798">
    <property type="term" value="F:hydrolase activity, acting on glycosyl bonds"/>
    <property type="evidence" value="ECO:0007669"/>
    <property type="project" value="UniProtKB-KW"/>
</dbReference>
<evidence type="ECO:0000313" key="11">
    <source>
        <dbReference type="Proteomes" id="UP000283090"/>
    </source>
</evidence>
<feature type="region of interest" description="Disordered" evidence="8">
    <location>
        <begin position="381"/>
        <end position="485"/>
    </location>
</feature>
<keyword evidence="11" id="KW-1185">Reference proteome</keyword>
<evidence type="ECO:0000256" key="7">
    <source>
        <dbReference type="ARBA" id="ARBA00023295"/>
    </source>
</evidence>
<proteinExistence type="predicted"/>
<feature type="domain" description="Carbohydrate kinase PfkB" evidence="9">
    <location>
        <begin position="491"/>
        <end position="717"/>
    </location>
</feature>
<gene>
    <name evidence="10" type="ORF">DFL_006912</name>
</gene>
<dbReference type="Proteomes" id="UP000283090">
    <property type="component" value="Unassembled WGS sequence"/>
</dbReference>
<dbReference type="RefSeq" id="XP_067488030.1">
    <property type="nucleotide sequence ID" value="XM_067636410.1"/>
</dbReference>
<reference evidence="10 11" key="1">
    <citation type="submission" date="2019-01" db="EMBL/GenBank/DDBJ databases">
        <title>Intercellular communication is required for trap formation in the nematode-trapping fungus Duddingtonia flagrans.</title>
        <authorList>
            <person name="Youssar L."/>
            <person name="Wernet V."/>
            <person name="Hensel N."/>
            <person name="Hildebrandt H.-G."/>
            <person name="Fischer R."/>
        </authorList>
    </citation>
    <scope>NUCLEOTIDE SEQUENCE [LARGE SCALE GENOMIC DNA]</scope>
    <source>
        <strain evidence="10 11">CBS H-5679</strain>
    </source>
</reference>
<dbReference type="PROSITE" id="PS00584">
    <property type="entry name" value="PFKB_KINASES_2"/>
    <property type="match status" value="1"/>
</dbReference>
<dbReference type="SUPFAM" id="SSF110581">
    <property type="entry name" value="Indigoidine synthase A-like"/>
    <property type="match status" value="1"/>
</dbReference>
<evidence type="ECO:0000256" key="2">
    <source>
        <dbReference type="ARBA" id="ARBA00022723"/>
    </source>
</evidence>
<sequence>MSLLRASGLRCHIRSLRLAQRGGLASRARHYSDDADSSSWDPEKVVCSPINWSAMRSGSHSFAARRPGLITISQEVLTAMQTRKPILGLETAIYTHGFPKPNNYHLALEMEAVVRENGVTPATIGILNGKIMIGMTSEQLKELTESAGSENTHKISRRDLAYHIAASGQPLNGGTTIAGTILLSRMAGIQIIATGGLGGVHKGGENSLDISADLTELSRGTIAVVTSGMKSFLDTPRTLEYLETQGVFVSTFGKKTEKVDIPGFFSRESGYQSPYVVESPEEAARIFFANHRLGLGSGNLYFNPIPEEYEIPKSEMDPIIAAAVEKSSSVTGKDNTPAVLAEIVKQTEGRSIEANRQLVLDNAKIGAQMAVELSRLSKEYKNAKNEHDSTHRSKNKKKPNKTSKPKTNNPSTEESNPPVQEPPKPATDSTIKGTNGILRTGTLNPRTSPNPLSDRRSFSTLNKPEPDVRALDEESKPEPEPTKDTTQVGEILVVGGVGVDVVAKADTKELQLRASNPGVVTSSVGGVAKNIAATLSQLNPAVPVGFLSAVGKDINGIRVLQELQRLDISTEDVARKEGARTACYAAMNSDDVEGGLSAAVADMDVIKNIPKEDIVAAVEKYKPRIVCFDGNLSTDAMRELCTAAKAQGALVVCEPTSKPKSQYIADMLADLGNELEYPVDIISPNFDELNAIADTVIPKPPTSKNNSEKANPKVQANFQNYQTIVNSESMKTTIARLKGLLKSTRKGRFARYRFEYPNETTIANCITKSIKLLHLVPTIITKLGKHGVMIVRTVKHPRPAEATIRAGYAFLQDIRDEKSEDNRNSKDMRVVLDLFLPVESYNPEDQIIGIHVFWAPAVKLLEASEVVSSNGAGDTFLGAFLHSLLNKNTWVPGNLVASPWVYFEGEQLAILVHKAQQAAVKTLKRHESHPIRKITSYEHLRKQQEEKMWGQFAKATKKIFGKPKERGRNKKKDSKVKIAKERPEEITEGSEEAFEGSEGVVEDLDEMGSKNRGSVGP</sequence>
<dbReference type="GO" id="GO:0005737">
    <property type="term" value="C:cytoplasm"/>
    <property type="evidence" value="ECO:0007669"/>
    <property type="project" value="TreeGrafter"/>
</dbReference>
<evidence type="ECO:0000256" key="3">
    <source>
        <dbReference type="ARBA" id="ARBA00022777"/>
    </source>
</evidence>
<feature type="compositionally biased region" description="Basic and acidic residues" evidence="8">
    <location>
        <begin position="975"/>
        <end position="985"/>
    </location>
</feature>
<dbReference type="InterPro" id="IPR011611">
    <property type="entry name" value="PfkB_dom"/>
</dbReference>
<keyword evidence="2" id="KW-0479">Metal-binding</keyword>
<dbReference type="EMBL" id="SAEB01000009">
    <property type="protein sequence ID" value="RVD82486.1"/>
    <property type="molecule type" value="Genomic_DNA"/>
</dbReference>
<evidence type="ECO:0000256" key="4">
    <source>
        <dbReference type="ARBA" id="ARBA00022801"/>
    </source>
</evidence>
<dbReference type="Gene3D" id="3.40.1790.10">
    <property type="entry name" value="Indigoidine synthase domain"/>
    <property type="match status" value="1"/>
</dbReference>
<feature type="compositionally biased region" description="Basic residues" evidence="8">
    <location>
        <begin position="392"/>
        <end position="404"/>
    </location>
</feature>
<dbReference type="GeneID" id="93589223"/>
<keyword evidence="4" id="KW-0378">Hydrolase</keyword>
<feature type="region of interest" description="Disordered" evidence="8">
    <location>
        <begin position="960"/>
        <end position="1017"/>
    </location>
</feature>
<dbReference type="InterPro" id="IPR002173">
    <property type="entry name" value="Carboh/pur_kinase_PfkB_CS"/>
</dbReference>
<dbReference type="InterPro" id="IPR007342">
    <property type="entry name" value="PsuG"/>
</dbReference>
<dbReference type="InterPro" id="IPR029056">
    <property type="entry name" value="Ribokinase-like"/>
</dbReference>
<dbReference type="Gene3D" id="3.40.1190.20">
    <property type="match status" value="1"/>
</dbReference>
<evidence type="ECO:0000256" key="8">
    <source>
        <dbReference type="SAM" id="MobiDB-lite"/>
    </source>
</evidence>
<accession>A0A436ZUS9</accession>
<dbReference type="AlphaFoldDB" id="A0A436ZUS9"/>
<dbReference type="Pfam" id="PF00294">
    <property type="entry name" value="PfkB"/>
    <property type="match status" value="1"/>
</dbReference>
<dbReference type="VEuPathDB" id="FungiDB:DFL_006912"/>
<dbReference type="InterPro" id="IPR022830">
    <property type="entry name" value="Indigdn_synthA-like"/>
</dbReference>
<dbReference type="GO" id="GO:0016301">
    <property type="term" value="F:kinase activity"/>
    <property type="evidence" value="ECO:0007669"/>
    <property type="project" value="UniProtKB-KW"/>
</dbReference>
<dbReference type="Pfam" id="PF04227">
    <property type="entry name" value="Indigoidine_A"/>
    <property type="match status" value="1"/>
</dbReference>
<protein>
    <recommendedName>
        <fullName evidence="9">Carbohydrate kinase PfkB domain-containing protein</fullName>
    </recommendedName>
</protein>
<feature type="compositionally biased region" description="Basic and acidic residues" evidence="8">
    <location>
        <begin position="464"/>
        <end position="483"/>
    </location>
</feature>
<dbReference type="GO" id="GO:0046872">
    <property type="term" value="F:metal ion binding"/>
    <property type="evidence" value="ECO:0007669"/>
    <property type="project" value="UniProtKB-KW"/>
</dbReference>
<dbReference type="SUPFAM" id="SSF53613">
    <property type="entry name" value="Ribokinase-like"/>
    <property type="match status" value="1"/>
</dbReference>
<evidence type="ECO:0000259" key="9">
    <source>
        <dbReference type="Pfam" id="PF00294"/>
    </source>
</evidence>
<dbReference type="OrthoDB" id="198885at2759"/>
<keyword evidence="5" id="KW-0464">Manganese</keyword>
<evidence type="ECO:0000256" key="1">
    <source>
        <dbReference type="ARBA" id="ARBA00022679"/>
    </source>
</evidence>